<evidence type="ECO:0000256" key="9">
    <source>
        <dbReference type="ARBA" id="ARBA00023209"/>
    </source>
</evidence>
<evidence type="ECO:0000256" key="3">
    <source>
        <dbReference type="ARBA" id="ARBA00022516"/>
    </source>
</evidence>
<keyword evidence="3" id="KW-0444">Lipid biosynthesis</keyword>
<dbReference type="InterPro" id="IPR000462">
    <property type="entry name" value="CDP-OH_P_trans"/>
</dbReference>
<dbReference type="NCBIfam" id="TIGR00560">
    <property type="entry name" value="pgsA"/>
    <property type="match status" value="1"/>
</dbReference>
<dbReference type="PROSITE" id="PS00379">
    <property type="entry name" value="CDP_ALCOHOL_P_TRANSF"/>
    <property type="match status" value="1"/>
</dbReference>
<feature type="transmembrane region" description="Helical" evidence="14">
    <location>
        <begin position="74"/>
        <end position="99"/>
    </location>
</feature>
<dbReference type="EC" id="2.7.8.5" evidence="11"/>
<keyword evidence="6 14" id="KW-1133">Transmembrane helix</keyword>
<evidence type="ECO:0000256" key="2">
    <source>
        <dbReference type="ARBA" id="ARBA00010441"/>
    </source>
</evidence>
<dbReference type="OrthoDB" id="9796672at2"/>
<evidence type="ECO:0000256" key="12">
    <source>
        <dbReference type="RuleBase" id="RU003750"/>
    </source>
</evidence>
<feature type="transmembrane region" description="Helical" evidence="14">
    <location>
        <begin position="34"/>
        <end position="54"/>
    </location>
</feature>
<dbReference type="InterPro" id="IPR050324">
    <property type="entry name" value="CDP-alcohol_PTase-I"/>
</dbReference>
<organism evidence="15 16">
    <name type="scientific">Baekduia soli</name>
    <dbReference type="NCBI Taxonomy" id="496014"/>
    <lineage>
        <taxon>Bacteria</taxon>
        <taxon>Bacillati</taxon>
        <taxon>Actinomycetota</taxon>
        <taxon>Thermoleophilia</taxon>
        <taxon>Solirubrobacterales</taxon>
        <taxon>Baekduiaceae</taxon>
        <taxon>Baekduia</taxon>
    </lineage>
</organism>
<name>A0A5B8UCS9_9ACTN</name>
<dbReference type="Pfam" id="PF01066">
    <property type="entry name" value="CDP-OH_P_transf"/>
    <property type="match status" value="1"/>
</dbReference>
<evidence type="ECO:0000256" key="1">
    <source>
        <dbReference type="ARBA" id="ARBA00004141"/>
    </source>
</evidence>
<feature type="transmembrane region" description="Helical" evidence="14">
    <location>
        <begin position="120"/>
        <end position="141"/>
    </location>
</feature>
<feature type="transmembrane region" description="Helical" evidence="14">
    <location>
        <begin position="147"/>
        <end position="168"/>
    </location>
</feature>
<dbReference type="Proteomes" id="UP000321805">
    <property type="component" value="Chromosome"/>
</dbReference>
<keyword evidence="10" id="KW-1208">Phospholipid metabolism</keyword>
<comment type="subcellular location">
    <subcellularLocation>
        <location evidence="1">Membrane</location>
        <topology evidence="1">Multi-pass membrane protein</topology>
    </subcellularLocation>
</comment>
<dbReference type="UniPathway" id="UPA00085"/>
<evidence type="ECO:0000256" key="7">
    <source>
        <dbReference type="ARBA" id="ARBA00023098"/>
    </source>
</evidence>
<dbReference type="InterPro" id="IPR048254">
    <property type="entry name" value="CDP_ALCOHOL_P_TRANSF_CS"/>
</dbReference>
<dbReference type="GO" id="GO:0046474">
    <property type="term" value="P:glycerophospholipid biosynthetic process"/>
    <property type="evidence" value="ECO:0007669"/>
    <property type="project" value="TreeGrafter"/>
</dbReference>
<proteinExistence type="inferred from homology"/>
<gene>
    <name evidence="15" type="primary">pgsA</name>
    <name evidence="15" type="ORF">FSW04_24685</name>
</gene>
<evidence type="ECO:0000313" key="15">
    <source>
        <dbReference type="EMBL" id="QEC50462.1"/>
    </source>
</evidence>
<dbReference type="RefSeq" id="WP_146923114.1">
    <property type="nucleotide sequence ID" value="NZ_CP042430.1"/>
</dbReference>
<evidence type="ECO:0000313" key="16">
    <source>
        <dbReference type="Proteomes" id="UP000321805"/>
    </source>
</evidence>
<dbReference type="Gene3D" id="1.20.120.1760">
    <property type="match status" value="1"/>
</dbReference>
<dbReference type="PANTHER" id="PTHR14269:SF62">
    <property type="entry name" value="CDP-DIACYLGLYCEROL--GLYCEROL-3-PHOSPHATE 3-PHOSPHATIDYLTRANSFERASE 1, CHLOROPLASTIC"/>
    <property type="match status" value="1"/>
</dbReference>
<evidence type="ECO:0000256" key="13">
    <source>
        <dbReference type="SAM" id="MobiDB-lite"/>
    </source>
</evidence>
<dbReference type="KEGG" id="bsol:FSW04_24685"/>
<dbReference type="AlphaFoldDB" id="A0A5B8UCS9"/>
<keyword evidence="8 14" id="KW-0472">Membrane</keyword>
<keyword evidence="9" id="KW-0594">Phospholipid biosynthesis</keyword>
<dbReference type="GO" id="GO:0008444">
    <property type="term" value="F:CDP-diacylglycerol-glycerol-3-phosphate 3-phosphatidyltransferase activity"/>
    <property type="evidence" value="ECO:0007669"/>
    <property type="project" value="UniProtKB-UniRule"/>
</dbReference>
<evidence type="ECO:0000256" key="6">
    <source>
        <dbReference type="ARBA" id="ARBA00022989"/>
    </source>
</evidence>
<keyword evidence="7" id="KW-0443">Lipid metabolism</keyword>
<keyword evidence="4 12" id="KW-0808">Transferase</keyword>
<feature type="region of interest" description="Disordered" evidence="13">
    <location>
        <begin position="181"/>
        <end position="200"/>
    </location>
</feature>
<dbReference type="EMBL" id="CP042430">
    <property type="protein sequence ID" value="QEC50462.1"/>
    <property type="molecule type" value="Genomic_DNA"/>
</dbReference>
<reference evidence="15 16" key="1">
    <citation type="journal article" date="2018" name="J. Microbiol.">
        <title>Baekduia soli gen. nov., sp. nov., a novel bacterium isolated from the soil of Baekdu Mountain and proposal of a novel family name, Baekduiaceae fam. nov.</title>
        <authorList>
            <person name="An D.S."/>
            <person name="Siddiqi M.Z."/>
            <person name="Kim K.H."/>
            <person name="Yu H.S."/>
            <person name="Im W.T."/>
        </authorList>
    </citation>
    <scope>NUCLEOTIDE SEQUENCE [LARGE SCALE GENOMIC DNA]</scope>
    <source>
        <strain evidence="15 16">BR7-21</strain>
    </source>
</reference>
<keyword evidence="16" id="KW-1185">Reference proteome</keyword>
<dbReference type="GO" id="GO:0016020">
    <property type="term" value="C:membrane"/>
    <property type="evidence" value="ECO:0007669"/>
    <property type="project" value="UniProtKB-SubCell"/>
</dbReference>
<dbReference type="InterPro" id="IPR004570">
    <property type="entry name" value="Phosphatidylglycerol_P_synth"/>
</dbReference>
<evidence type="ECO:0000256" key="14">
    <source>
        <dbReference type="SAM" id="Phobius"/>
    </source>
</evidence>
<comment type="similarity">
    <text evidence="2 12">Belongs to the CDP-alcohol phosphatidyltransferase class-I family.</text>
</comment>
<evidence type="ECO:0000256" key="4">
    <source>
        <dbReference type="ARBA" id="ARBA00022679"/>
    </source>
</evidence>
<evidence type="ECO:0000256" key="11">
    <source>
        <dbReference type="NCBIfam" id="TIGR00560"/>
    </source>
</evidence>
<accession>A0A5B8UCS9</accession>
<dbReference type="PANTHER" id="PTHR14269">
    <property type="entry name" value="CDP-DIACYLGLYCEROL--GLYCEROL-3-PHOSPHATE 3-PHOSPHATIDYLTRANSFERASE-RELATED"/>
    <property type="match status" value="1"/>
</dbReference>
<evidence type="ECO:0000256" key="10">
    <source>
        <dbReference type="ARBA" id="ARBA00023264"/>
    </source>
</evidence>
<sequence length="200" mass="21275">MLPLNLPNVLTVVRILLVPVLVVALLGETKDGDLLAAIVFAAASATDAIDGYIARARNSITTFGKLMDPIADKLLVVAALFALVSLHRLEAWIAMVIVTRELAVTATRMAATAQGVVVPAAGWGKVKTMVQVAAIFFLIAYDPTPLWVDLLTYVAVAVTVISGVDYFFGLRRMLREAEERRRHGSAAGRTPPGASGDHAA</sequence>
<feature type="transmembrane region" description="Helical" evidence="14">
    <location>
        <begin position="6"/>
        <end position="27"/>
    </location>
</feature>
<protein>
    <recommendedName>
        <fullName evidence="11">CDP-diacylglycerol--glycerol-3-phosphate 3-phosphatidyltransferase</fullName>
        <ecNumber evidence="11">2.7.8.5</ecNumber>
    </recommendedName>
</protein>
<dbReference type="PIRSF" id="PIRSF000847">
    <property type="entry name" value="Phos_ph_gly_syn"/>
    <property type="match status" value="1"/>
</dbReference>
<keyword evidence="5 14" id="KW-0812">Transmembrane</keyword>
<dbReference type="InterPro" id="IPR043130">
    <property type="entry name" value="CDP-OH_PTrfase_TM_dom"/>
</dbReference>
<evidence type="ECO:0000256" key="8">
    <source>
        <dbReference type="ARBA" id="ARBA00023136"/>
    </source>
</evidence>
<evidence type="ECO:0000256" key="5">
    <source>
        <dbReference type="ARBA" id="ARBA00022692"/>
    </source>
</evidence>